<dbReference type="PANTHER" id="PTHR31423:SF3">
    <property type="entry name" value="PROLYL-TRNA SYNTHETASE ASSOCIATED DOMAIN-CONTAINING PROTEIN 1-RELATED"/>
    <property type="match status" value="1"/>
</dbReference>
<dbReference type="OrthoDB" id="9798587at2"/>
<organism evidence="3 4">
    <name type="scientific">Johnsonella ignava ATCC 51276</name>
    <dbReference type="NCBI Taxonomy" id="679200"/>
    <lineage>
        <taxon>Bacteria</taxon>
        <taxon>Bacillati</taxon>
        <taxon>Bacillota</taxon>
        <taxon>Clostridia</taxon>
        <taxon>Lachnospirales</taxon>
        <taxon>Lachnospiraceae</taxon>
        <taxon>Johnsonella</taxon>
    </lineage>
</organism>
<reference evidence="3 4" key="1">
    <citation type="submission" date="2011-08" db="EMBL/GenBank/DDBJ databases">
        <title>The Genome Sequence of Johnsonella ignava ATCC 51276.</title>
        <authorList>
            <consortium name="The Broad Institute Genome Sequencing Platform"/>
            <person name="Earl A."/>
            <person name="Ward D."/>
            <person name="Feldgarden M."/>
            <person name="Gevers D."/>
            <person name="Izard J."/>
            <person name="Blanton J.M."/>
            <person name="Baranova O.V."/>
            <person name="Dewhirst F.E."/>
            <person name="Young S.K."/>
            <person name="Zeng Q."/>
            <person name="Gargeya S."/>
            <person name="Fitzgerald M."/>
            <person name="Haas B."/>
            <person name="Abouelleil A."/>
            <person name="Alvarado L."/>
            <person name="Arachchi H.M."/>
            <person name="Berlin A."/>
            <person name="Brown A."/>
            <person name="Chapman S.B."/>
            <person name="Chen Z."/>
            <person name="Dunbar C."/>
            <person name="Freedman E."/>
            <person name="Gearin G."/>
            <person name="Gellesch M."/>
            <person name="Goldberg J."/>
            <person name="Griggs A."/>
            <person name="Gujja S."/>
            <person name="Heiman D."/>
            <person name="Howarth C."/>
            <person name="Larson L."/>
            <person name="Lui A."/>
            <person name="MacDonald P.J.P."/>
            <person name="Montmayeur A."/>
            <person name="Murphy C."/>
            <person name="Neiman D."/>
            <person name="Pearson M."/>
            <person name="Priest M."/>
            <person name="Roberts A."/>
            <person name="Saif S."/>
            <person name="Shea T."/>
            <person name="Shenoy N."/>
            <person name="Sisk P."/>
            <person name="Stolte C."/>
            <person name="Sykes S."/>
            <person name="Wortman J."/>
            <person name="Nusbaum C."/>
            <person name="Birren B."/>
        </authorList>
    </citation>
    <scope>NUCLEOTIDE SEQUENCE [LARGE SCALE GENOMIC DNA]</scope>
    <source>
        <strain evidence="3 4">ATCC 51276</strain>
    </source>
</reference>
<dbReference type="Proteomes" id="UP000003011">
    <property type="component" value="Unassembled WGS sequence"/>
</dbReference>
<evidence type="ECO:0000313" key="4">
    <source>
        <dbReference type="Proteomes" id="UP000003011"/>
    </source>
</evidence>
<feature type="domain" description="YbaK/aminoacyl-tRNA synthetase-associated" evidence="2">
    <location>
        <begin position="37"/>
        <end position="162"/>
    </location>
</feature>
<sequence>MEVYHGRPQDDSQRTEAELKTYDFLDKLGIKYDRVDHEHAETMEACADIEKALETEVCKNLFLCNRQKTVYYLLLMPGSKPFKTKELSSQINAARLSFASGEDMEKILGVTPGSVTVLGLINDSARSVQLLIDKDLTKQEYIGCHPCMNTSTLKIKTDDILKKILPALKHRPTYVRLTGKD</sequence>
<keyword evidence="4" id="KW-1185">Reference proteome</keyword>
<proteinExistence type="inferred from homology"/>
<accession>G5GI88</accession>
<evidence type="ECO:0000313" key="3">
    <source>
        <dbReference type="EMBL" id="EHI55563.1"/>
    </source>
</evidence>
<evidence type="ECO:0000259" key="2">
    <source>
        <dbReference type="Pfam" id="PF04073"/>
    </source>
</evidence>
<dbReference type="CDD" id="cd04335">
    <property type="entry name" value="PrdX_deacylase"/>
    <property type="match status" value="1"/>
</dbReference>
<dbReference type="InterPro" id="IPR040285">
    <property type="entry name" value="ProX/PRXD1"/>
</dbReference>
<dbReference type="EMBL" id="ACZL01000021">
    <property type="protein sequence ID" value="EHI55563.1"/>
    <property type="molecule type" value="Genomic_DNA"/>
</dbReference>
<dbReference type="GO" id="GO:0002161">
    <property type="term" value="F:aminoacyl-tRNA deacylase activity"/>
    <property type="evidence" value="ECO:0007669"/>
    <property type="project" value="InterPro"/>
</dbReference>
<dbReference type="Pfam" id="PF04073">
    <property type="entry name" value="tRNA_edit"/>
    <property type="match status" value="1"/>
</dbReference>
<comment type="caution">
    <text evidence="3">The sequence shown here is derived from an EMBL/GenBank/DDBJ whole genome shotgun (WGS) entry which is preliminary data.</text>
</comment>
<dbReference type="eggNOG" id="COG3760">
    <property type="taxonomic scope" value="Bacteria"/>
</dbReference>
<dbReference type="Gene3D" id="3.90.960.10">
    <property type="entry name" value="YbaK/aminoacyl-tRNA synthetase-associated domain"/>
    <property type="match status" value="1"/>
</dbReference>
<evidence type="ECO:0000256" key="1">
    <source>
        <dbReference type="ARBA" id="ARBA00010201"/>
    </source>
</evidence>
<dbReference type="RefSeq" id="WP_005540803.1">
    <property type="nucleotide sequence ID" value="NZ_JH378832.1"/>
</dbReference>
<dbReference type="SUPFAM" id="SSF55826">
    <property type="entry name" value="YbaK/ProRS associated domain"/>
    <property type="match status" value="1"/>
</dbReference>
<dbReference type="HOGENOM" id="CLU_104635_1_0_9"/>
<dbReference type="AlphaFoldDB" id="G5GI88"/>
<dbReference type="PANTHER" id="PTHR31423">
    <property type="entry name" value="YBAK DOMAIN-CONTAINING PROTEIN"/>
    <property type="match status" value="1"/>
</dbReference>
<comment type="similarity">
    <text evidence="1">Belongs to the PRORSD1 family.</text>
</comment>
<gene>
    <name evidence="3" type="ORF">HMPREF9333_01278</name>
</gene>
<dbReference type="InterPro" id="IPR036754">
    <property type="entry name" value="YbaK/aa-tRNA-synt-asso_dom_sf"/>
</dbReference>
<name>G5GI88_9FIRM</name>
<protein>
    <recommendedName>
        <fullName evidence="2">YbaK/aminoacyl-tRNA synthetase-associated domain-containing protein</fullName>
    </recommendedName>
</protein>
<dbReference type="InterPro" id="IPR007214">
    <property type="entry name" value="YbaK/aa-tRNA-synth-assoc-dom"/>
</dbReference>
<dbReference type="PATRIC" id="fig|679200.3.peg.1361"/>